<reference evidence="2" key="1">
    <citation type="submission" date="2021-01" db="EMBL/GenBank/DDBJ databases">
        <authorList>
            <person name="Kaushik A."/>
        </authorList>
    </citation>
    <scope>NUCLEOTIDE SEQUENCE</scope>
    <source>
        <strain evidence="2">AG2-2IIIB</strain>
    </source>
</reference>
<dbReference type="Proteomes" id="UP000663843">
    <property type="component" value="Unassembled WGS sequence"/>
</dbReference>
<evidence type="ECO:0000313" key="3">
    <source>
        <dbReference type="Proteomes" id="UP000663843"/>
    </source>
</evidence>
<dbReference type="AlphaFoldDB" id="A0A8H2WY87"/>
<keyword evidence="1" id="KW-0812">Transmembrane</keyword>
<comment type="caution">
    <text evidence="2">The sequence shown here is derived from an EMBL/GenBank/DDBJ whole genome shotgun (WGS) entry which is preliminary data.</text>
</comment>
<accession>A0A8H2WY87</accession>
<name>A0A8H2WY87_9AGAM</name>
<evidence type="ECO:0000256" key="1">
    <source>
        <dbReference type="SAM" id="Phobius"/>
    </source>
</evidence>
<protein>
    <submittedName>
        <fullName evidence="2">Uncharacterized protein</fullName>
    </submittedName>
</protein>
<proteinExistence type="predicted"/>
<feature type="transmembrane region" description="Helical" evidence="1">
    <location>
        <begin position="84"/>
        <end position="104"/>
    </location>
</feature>
<evidence type="ECO:0000313" key="2">
    <source>
        <dbReference type="EMBL" id="CAE6412988.1"/>
    </source>
</evidence>
<dbReference type="EMBL" id="CAJMWT010001645">
    <property type="protein sequence ID" value="CAE6412988.1"/>
    <property type="molecule type" value="Genomic_DNA"/>
</dbReference>
<gene>
    <name evidence="2" type="ORF">RDB_LOCUS46221</name>
</gene>
<sequence>MPDNNMAGIALTDMPQFLSLMAPLQDSLPDRTVNIEVYITALLTRLYSALWNAGVDATADEFRATTGYKPSVSMLIADINRNRVYAWFGLQLLFTLSGIGFIMLQSRSRYPLVEDTDMVAFDPSPVRRINARYKSYSKLSPKRMAGNLWSSNSRRQVEWFSWDEQLSTVTYYSPNPYITSCIP</sequence>
<organism evidence="2 3">
    <name type="scientific">Rhizoctonia solani</name>
    <dbReference type="NCBI Taxonomy" id="456999"/>
    <lineage>
        <taxon>Eukaryota</taxon>
        <taxon>Fungi</taxon>
        <taxon>Dikarya</taxon>
        <taxon>Basidiomycota</taxon>
        <taxon>Agaricomycotina</taxon>
        <taxon>Agaricomycetes</taxon>
        <taxon>Cantharellales</taxon>
        <taxon>Ceratobasidiaceae</taxon>
        <taxon>Rhizoctonia</taxon>
    </lineage>
</organism>
<keyword evidence="1" id="KW-1133">Transmembrane helix</keyword>
<keyword evidence="1" id="KW-0472">Membrane</keyword>